<feature type="chain" id="PRO_5038600135" description="DUF8175 domain-containing protein" evidence="1">
    <location>
        <begin position="26"/>
        <end position="210"/>
    </location>
</feature>
<dbReference type="RefSeq" id="WP_051161550.1">
    <property type="nucleotide sequence ID" value="NZ_JACHIT010000002.1"/>
</dbReference>
<organism evidence="3 4">
    <name type="scientific">Nocardia transvalensis</name>
    <dbReference type="NCBI Taxonomy" id="37333"/>
    <lineage>
        <taxon>Bacteria</taxon>
        <taxon>Bacillati</taxon>
        <taxon>Actinomycetota</taxon>
        <taxon>Actinomycetes</taxon>
        <taxon>Mycobacteriales</taxon>
        <taxon>Nocardiaceae</taxon>
        <taxon>Nocardia</taxon>
    </lineage>
</organism>
<feature type="signal peptide" evidence="1">
    <location>
        <begin position="1"/>
        <end position="25"/>
    </location>
</feature>
<dbReference type="AlphaFoldDB" id="A0A7W9PIU3"/>
<keyword evidence="1" id="KW-0732">Signal</keyword>
<dbReference type="Proteomes" id="UP000540412">
    <property type="component" value="Unassembled WGS sequence"/>
</dbReference>
<gene>
    <name evidence="3" type="ORF">BJY24_005784</name>
</gene>
<evidence type="ECO:0000313" key="3">
    <source>
        <dbReference type="EMBL" id="MBB5916872.1"/>
    </source>
</evidence>
<reference evidence="3 4" key="1">
    <citation type="submission" date="2020-08" db="EMBL/GenBank/DDBJ databases">
        <title>Sequencing the genomes of 1000 actinobacteria strains.</title>
        <authorList>
            <person name="Klenk H.-P."/>
        </authorList>
    </citation>
    <scope>NUCLEOTIDE SEQUENCE [LARGE SCALE GENOMIC DNA]</scope>
    <source>
        <strain evidence="3 4">DSM 43582</strain>
    </source>
</reference>
<dbReference type="InterPro" id="IPR058488">
    <property type="entry name" value="DUF8175"/>
</dbReference>
<name>A0A7W9PIU3_9NOCA</name>
<dbReference type="Pfam" id="PF26526">
    <property type="entry name" value="DUF8175"/>
    <property type="match status" value="1"/>
</dbReference>
<dbReference type="EMBL" id="JACHIT010000002">
    <property type="protein sequence ID" value="MBB5916872.1"/>
    <property type="molecule type" value="Genomic_DNA"/>
</dbReference>
<proteinExistence type="predicted"/>
<evidence type="ECO:0000256" key="1">
    <source>
        <dbReference type="SAM" id="SignalP"/>
    </source>
</evidence>
<dbReference type="PROSITE" id="PS51257">
    <property type="entry name" value="PROKAR_LIPOPROTEIN"/>
    <property type="match status" value="1"/>
</dbReference>
<protein>
    <recommendedName>
        <fullName evidence="2">DUF8175 domain-containing protein</fullName>
    </recommendedName>
</protein>
<evidence type="ECO:0000313" key="4">
    <source>
        <dbReference type="Proteomes" id="UP000540412"/>
    </source>
</evidence>
<comment type="caution">
    <text evidence="3">The sequence shown here is derived from an EMBL/GenBank/DDBJ whole genome shotgun (WGS) entry which is preliminary data.</text>
</comment>
<evidence type="ECO:0000259" key="2">
    <source>
        <dbReference type="Pfam" id="PF26526"/>
    </source>
</evidence>
<sequence length="210" mass="22073">MKTPPPPTGPAAVAAWLLGVATVLGACTSTDDPTPPPPPTARLHELPARLAWITFQGIALPVAEQGPRDYAGPVAAGFDRSPVGAALAAIHATVRISVATDSQWPLLVQQMTAPGPGRDSWAVARAQISLTTPPTTPPRLLGYQITRYTPDLAQTAIYTRQPDASLTRNTATVVWRDGDWRLQLPDDPSHPAAVTAVITLPADAVALPQP</sequence>
<feature type="domain" description="DUF8175" evidence="2">
    <location>
        <begin position="30"/>
        <end position="194"/>
    </location>
</feature>
<keyword evidence="4" id="KW-1185">Reference proteome</keyword>
<accession>A0A7W9PIU3</accession>